<proteinExistence type="inferred from homology"/>
<dbReference type="AlphaFoldDB" id="A0AAE1IWR2"/>
<evidence type="ECO:0000256" key="5">
    <source>
        <dbReference type="ARBA" id="ARBA00023277"/>
    </source>
</evidence>
<comment type="similarity">
    <text evidence="1">Belongs to the glycosyltransferase GT106 family.</text>
</comment>
<gene>
    <name evidence="7" type="ORF">QN277_007303</name>
</gene>
<sequence length="261" mass="28711">MSSMELREALAGILTLSMFIMLGNMVKKEHFDPYFAVEVEATPSSSGTVLMTGQRLATVSHLSKEISTQTGEPLKPCWNPPLLTAEASEQSKGFITFSLTNGPEYHLSQIADAVVVATYLGATLVLPDIRSTKQGYTSNFGDIYDVQKFLDSLNGIVKVTRTQPPQASNGNLTNVKVPNRVSQDYIERIVKPIYQTKRTLRIETTFPSSLINSKIMASSDKKGKMNPVVCKAMFGSLLQLQLELREVVPPWFKSSELGAST</sequence>
<organism evidence="7 8">
    <name type="scientific">Acacia crassicarpa</name>
    <name type="common">northern wattle</name>
    <dbReference type="NCBI Taxonomy" id="499986"/>
    <lineage>
        <taxon>Eukaryota</taxon>
        <taxon>Viridiplantae</taxon>
        <taxon>Streptophyta</taxon>
        <taxon>Embryophyta</taxon>
        <taxon>Tracheophyta</taxon>
        <taxon>Spermatophyta</taxon>
        <taxon>Magnoliopsida</taxon>
        <taxon>eudicotyledons</taxon>
        <taxon>Gunneridae</taxon>
        <taxon>Pentapetalae</taxon>
        <taxon>rosids</taxon>
        <taxon>fabids</taxon>
        <taxon>Fabales</taxon>
        <taxon>Fabaceae</taxon>
        <taxon>Caesalpinioideae</taxon>
        <taxon>mimosoid clade</taxon>
        <taxon>Acacieae</taxon>
        <taxon>Acacia</taxon>
    </lineage>
</organism>
<keyword evidence="5" id="KW-0119">Carbohydrate metabolism</keyword>
<reference evidence="7" key="1">
    <citation type="submission" date="2023-10" db="EMBL/GenBank/DDBJ databases">
        <title>Chromosome-level genome of the transformable northern wattle, Acacia crassicarpa.</title>
        <authorList>
            <person name="Massaro I."/>
            <person name="Sinha N.R."/>
            <person name="Poethig S."/>
            <person name="Leichty A.R."/>
        </authorList>
    </citation>
    <scope>NUCLEOTIDE SEQUENCE</scope>
    <source>
        <strain evidence="7">Acra3RX</strain>
        <tissue evidence="7">Leaf</tissue>
    </source>
</reference>
<accession>A0AAE1IWR2</accession>
<comment type="caution">
    <text evidence="7">The sequence shown here is derived from an EMBL/GenBank/DDBJ whole genome shotgun (WGS) entry which is preliminary data.</text>
</comment>
<dbReference type="PANTHER" id="PTHR31288:SF20">
    <property type="entry name" value="O-FUCOSYLTRANSFERASE FAMILY PROTEIN"/>
    <property type="match status" value="1"/>
</dbReference>
<evidence type="ECO:0000313" key="8">
    <source>
        <dbReference type="Proteomes" id="UP001293593"/>
    </source>
</evidence>
<dbReference type="InterPro" id="IPR019378">
    <property type="entry name" value="GDP-Fuc_O-FucTrfase"/>
</dbReference>
<evidence type="ECO:0000313" key="7">
    <source>
        <dbReference type="EMBL" id="KAK4257758.1"/>
    </source>
</evidence>
<evidence type="ECO:0000256" key="2">
    <source>
        <dbReference type="ARBA" id="ARBA00022676"/>
    </source>
</evidence>
<dbReference type="InterPro" id="IPR024709">
    <property type="entry name" value="FucosylTrfase_pln"/>
</dbReference>
<evidence type="ECO:0000256" key="6">
    <source>
        <dbReference type="ARBA" id="ARBA00030350"/>
    </source>
</evidence>
<dbReference type="Pfam" id="PF10250">
    <property type="entry name" value="O-FucT"/>
    <property type="match status" value="1"/>
</dbReference>
<evidence type="ECO:0000256" key="1">
    <source>
        <dbReference type="ARBA" id="ARBA00007737"/>
    </source>
</evidence>
<dbReference type="EMBL" id="JAWXYG010000012">
    <property type="protein sequence ID" value="KAK4257758.1"/>
    <property type="molecule type" value="Genomic_DNA"/>
</dbReference>
<evidence type="ECO:0000256" key="3">
    <source>
        <dbReference type="ARBA" id="ARBA00022679"/>
    </source>
</evidence>
<dbReference type="GO" id="GO:0006004">
    <property type="term" value="P:fucose metabolic process"/>
    <property type="evidence" value="ECO:0007669"/>
    <property type="project" value="UniProtKB-KW"/>
</dbReference>
<keyword evidence="8" id="KW-1185">Reference proteome</keyword>
<keyword evidence="2" id="KW-0328">Glycosyltransferase</keyword>
<dbReference type="PANTHER" id="PTHR31288">
    <property type="entry name" value="O-FUCOSYLTRANSFERASE FAMILY PROTEIN"/>
    <property type="match status" value="1"/>
</dbReference>
<name>A0AAE1IWR2_9FABA</name>
<protein>
    <recommendedName>
        <fullName evidence="6">O-fucosyltransferase family protein</fullName>
    </recommendedName>
</protein>
<evidence type="ECO:0000256" key="4">
    <source>
        <dbReference type="ARBA" id="ARBA00023253"/>
    </source>
</evidence>
<dbReference type="GO" id="GO:0016757">
    <property type="term" value="F:glycosyltransferase activity"/>
    <property type="evidence" value="ECO:0007669"/>
    <property type="project" value="UniProtKB-KW"/>
</dbReference>
<dbReference type="Proteomes" id="UP001293593">
    <property type="component" value="Unassembled WGS sequence"/>
</dbReference>
<keyword evidence="4" id="KW-0294">Fucose metabolism</keyword>
<keyword evidence="3" id="KW-0808">Transferase</keyword>